<organism evidence="1">
    <name type="scientific">Rhizophora mucronata</name>
    <name type="common">Asiatic mangrove</name>
    <dbReference type="NCBI Taxonomy" id="61149"/>
    <lineage>
        <taxon>Eukaryota</taxon>
        <taxon>Viridiplantae</taxon>
        <taxon>Streptophyta</taxon>
        <taxon>Embryophyta</taxon>
        <taxon>Tracheophyta</taxon>
        <taxon>Spermatophyta</taxon>
        <taxon>Magnoliopsida</taxon>
        <taxon>eudicotyledons</taxon>
        <taxon>Gunneridae</taxon>
        <taxon>Pentapetalae</taxon>
        <taxon>rosids</taxon>
        <taxon>fabids</taxon>
        <taxon>Malpighiales</taxon>
        <taxon>Rhizophoraceae</taxon>
        <taxon>Rhizophora</taxon>
    </lineage>
</organism>
<accession>A0A2P2Q3Y6</accession>
<dbReference type="AlphaFoldDB" id="A0A2P2Q3Y6"/>
<protein>
    <submittedName>
        <fullName evidence="1">Uncharacterized protein</fullName>
    </submittedName>
</protein>
<evidence type="ECO:0000313" key="1">
    <source>
        <dbReference type="EMBL" id="MBX61707.1"/>
    </source>
</evidence>
<name>A0A2P2Q3Y6_RHIMU</name>
<proteinExistence type="predicted"/>
<reference evidence="1" key="1">
    <citation type="submission" date="2018-02" db="EMBL/GenBank/DDBJ databases">
        <title>Rhizophora mucronata_Transcriptome.</title>
        <authorList>
            <person name="Meera S.P."/>
            <person name="Sreeshan A."/>
            <person name="Augustine A."/>
        </authorList>
    </citation>
    <scope>NUCLEOTIDE SEQUENCE</scope>
    <source>
        <tissue evidence="1">Leaf</tissue>
    </source>
</reference>
<sequence>MTLETVMGLVIWKLLLRKVFRCLRSSSCTQRLVVSASLMWLGMVHLGWCIEECLVMEGRLQSS</sequence>
<dbReference type="EMBL" id="GGEC01081223">
    <property type="protein sequence ID" value="MBX61707.1"/>
    <property type="molecule type" value="Transcribed_RNA"/>
</dbReference>